<evidence type="ECO:0000313" key="2">
    <source>
        <dbReference type="Proteomes" id="UP000218811"/>
    </source>
</evidence>
<feature type="non-terminal residue" evidence="1">
    <location>
        <position position="222"/>
    </location>
</feature>
<dbReference type="AlphaFoldDB" id="A0A2H3IX55"/>
<reference evidence="1 2" key="1">
    <citation type="journal article" date="2012" name="Science">
        <title>The Paleozoic origin of enzymatic lignin decomposition reconstructed from 31 fungal genomes.</title>
        <authorList>
            <person name="Floudas D."/>
            <person name="Binder M."/>
            <person name="Riley R."/>
            <person name="Barry K."/>
            <person name="Blanchette R.A."/>
            <person name="Henrissat B."/>
            <person name="Martinez A.T."/>
            <person name="Otillar R."/>
            <person name="Spatafora J.W."/>
            <person name="Yadav J.S."/>
            <person name="Aerts A."/>
            <person name="Benoit I."/>
            <person name="Boyd A."/>
            <person name="Carlson A."/>
            <person name="Copeland A."/>
            <person name="Coutinho P.M."/>
            <person name="de Vries R.P."/>
            <person name="Ferreira P."/>
            <person name="Findley K."/>
            <person name="Foster B."/>
            <person name="Gaskell J."/>
            <person name="Glotzer D."/>
            <person name="Gorecki P."/>
            <person name="Heitman J."/>
            <person name="Hesse C."/>
            <person name="Hori C."/>
            <person name="Igarashi K."/>
            <person name="Jurgens J.A."/>
            <person name="Kallen N."/>
            <person name="Kersten P."/>
            <person name="Kohler A."/>
            <person name="Kuees U."/>
            <person name="Kumar T.K.A."/>
            <person name="Kuo A."/>
            <person name="LaButti K."/>
            <person name="Larrondo L.F."/>
            <person name="Lindquist E."/>
            <person name="Ling A."/>
            <person name="Lombard V."/>
            <person name="Lucas S."/>
            <person name="Lundell T."/>
            <person name="Martin R."/>
            <person name="McLaughlin D.J."/>
            <person name="Morgenstern I."/>
            <person name="Morin E."/>
            <person name="Murat C."/>
            <person name="Nagy L.G."/>
            <person name="Nolan M."/>
            <person name="Ohm R.A."/>
            <person name="Patyshakuliyeva A."/>
            <person name="Rokas A."/>
            <person name="Ruiz-Duenas F.J."/>
            <person name="Sabat G."/>
            <person name="Salamov A."/>
            <person name="Samejima M."/>
            <person name="Schmutz J."/>
            <person name="Slot J.C."/>
            <person name="St John F."/>
            <person name="Stenlid J."/>
            <person name="Sun H."/>
            <person name="Sun S."/>
            <person name="Syed K."/>
            <person name="Tsang A."/>
            <person name="Wiebenga A."/>
            <person name="Young D."/>
            <person name="Pisabarro A."/>
            <person name="Eastwood D.C."/>
            <person name="Martin F."/>
            <person name="Cullen D."/>
            <person name="Grigoriev I.V."/>
            <person name="Hibbett D.S."/>
        </authorList>
    </citation>
    <scope>NUCLEOTIDE SEQUENCE [LARGE SCALE GENOMIC DNA]</scope>
    <source>
        <strain evidence="1 2">MD-104</strain>
    </source>
</reference>
<gene>
    <name evidence="1" type="ORF">WOLCODRAFT_145364</name>
</gene>
<proteinExistence type="predicted"/>
<dbReference type="Proteomes" id="UP000218811">
    <property type="component" value="Unassembled WGS sequence"/>
</dbReference>
<keyword evidence="2" id="KW-1185">Reference proteome</keyword>
<accession>A0A2H3IX55</accession>
<organism evidence="1 2">
    <name type="scientific">Wolfiporia cocos (strain MD-104)</name>
    <name type="common">Brown rot fungus</name>
    <dbReference type="NCBI Taxonomy" id="742152"/>
    <lineage>
        <taxon>Eukaryota</taxon>
        <taxon>Fungi</taxon>
        <taxon>Dikarya</taxon>
        <taxon>Basidiomycota</taxon>
        <taxon>Agaricomycotina</taxon>
        <taxon>Agaricomycetes</taxon>
        <taxon>Polyporales</taxon>
        <taxon>Phaeolaceae</taxon>
        <taxon>Wolfiporia</taxon>
    </lineage>
</organism>
<protein>
    <submittedName>
        <fullName evidence="1">Uncharacterized protein</fullName>
    </submittedName>
</protein>
<dbReference type="EMBL" id="KB467832">
    <property type="protein sequence ID" value="PCH34552.1"/>
    <property type="molecule type" value="Genomic_DNA"/>
</dbReference>
<evidence type="ECO:0000313" key="1">
    <source>
        <dbReference type="EMBL" id="PCH34552.1"/>
    </source>
</evidence>
<sequence>MAPYQYYDEDGGGCCTTYAMHEKLSMLRIAETTMVGHCESVRRIMEIGRGMHTCGYPEKQKHSCTQKVIRYEAWDEMEVARFGNVTWLGAAQQLWGEYERSVVVGKGGAAGGGARCRERSAWALSLRGSAGAGAIEKLQKPTPHWFWPIRAAAICLISMQARHRYLPKAFLRLAAYTQHKKYPFAPTATVSRLLPLSPTNLLGSHSLLGPSFDLVHQLPAED</sequence>
<name>A0A2H3IX55_WOLCO</name>